<sequence>MNPSTAEAARGPRLSLTFQLSFGGSPSHEAGACGLPRGPIEQGGPLVKLQRPLEEVRRACGGTPEEGSTACPDLCFCRRTAAKKIGGALPLRATACGSRCCPGCGAGLQRQRRGPGPALPRLWRDLPHVVQLDPWARWGLCLPGVMVGPVWRQEPEQLVVPELVAHWRWSYGRWSRLGLGPRRVRTAR</sequence>
<gene>
    <name evidence="1" type="ORF">NDU88_006339</name>
</gene>
<dbReference type="EMBL" id="JANPWB010000009">
    <property type="protein sequence ID" value="KAJ1153580.1"/>
    <property type="molecule type" value="Genomic_DNA"/>
</dbReference>
<name>A0AAV7RPZ1_PLEWA</name>
<proteinExistence type="predicted"/>
<dbReference type="Proteomes" id="UP001066276">
    <property type="component" value="Chromosome 5"/>
</dbReference>
<comment type="caution">
    <text evidence="1">The sequence shown here is derived from an EMBL/GenBank/DDBJ whole genome shotgun (WGS) entry which is preliminary data.</text>
</comment>
<evidence type="ECO:0000313" key="1">
    <source>
        <dbReference type="EMBL" id="KAJ1153580.1"/>
    </source>
</evidence>
<accession>A0AAV7RPZ1</accession>
<dbReference type="AlphaFoldDB" id="A0AAV7RPZ1"/>
<protein>
    <submittedName>
        <fullName evidence="1">Uncharacterized protein</fullName>
    </submittedName>
</protein>
<organism evidence="1 2">
    <name type="scientific">Pleurodeles waltl</name>
    <name type="common">Iberian ribbed newt</name>
    <dbReference type="NCBI Taxonomy" id="8319"/>
    <lineage>
        <taxon>Eukaryota</taxon>
        <taxon>Metazoa</taxon>
        <taxon>Chordata</taxon>
        <taxon>Craniata</taxon>
        <taxon>Vertebrata</taxon>
        <taxon>Euteleostomi</taxon>
        <taxon>Amphibia</taxon>
        <taxon>Batrachia</taxon>
        <taxon>Caudata</taxon>
        <taxon>Salamandroidea</taxon>
        <taxon>Salamandridae</taxon>
        <taxon>Pleurodelinae</taxon>
        <taxon>Pleurodeles</taxon>
    </lineage>
</organism>
<reference evidence="1" key="1">
    <citation type="journal article" date="2022" name="bioRxiv">
        <title>Sequencing and chromosome-scale assembly of the giantPleurodeles waltlgenome.</title>
        <authorList>
            <person name="Brown T."/>
            <person name="Elewa A."/>
            <person name="Iarovenko S."/>
            <person name="Subramanian E."/>
            <person name="Araus A.J."/>
            <person name="Petzold A."/>
            <person name="Susuki M."/>
            <person name="Suzuki K.-i.T."/>
            <person name="Hayashi T."/>
            <person name="Toyoda A."/>
            <person name="Oliveira C."/>
            <person name="Osipova E."/>
            <person name="Leigh N.D."/>
            <person name="Simon A."/>
            <person name="Yun M.H."/>
        </authorList>
    </citation>
    <scope>NUCLEOTIDE SEQUENCE</scope>
    <source>
        <strain evidence="1">20211129_DDA</strain>
        <tissue evidence="1">Liver</tissue>
    </source>
</reference>
<evidence type="ECO:0000313" key="2">
    <source>
        <dbReference type="Proteomes" id="UP001066276"/>
    </source>
</evidence>
<keyword evidence="2" id="KW-1185">Reference proteome</keyword>